<dbReference type="Gene3D" id="3.40.50.300">
    <property type="entry name" value="P-loop containing nucleotide triphosphate hydrolases"/>
    <property type="match status" value="1"/>
</dbReference>
<dbReference type="InterPro" id="IPR050763">
    <property type="entry name" value="ABC_transporter_ATP-binding"/>
</dbReference>
<sequence>MIEVEALAKRFKGPGGRVVEAVREVGFTARDGRITGLIGPNGAGKTTTLRILCGLMKPDAGRATIDGLDVVAETRAAQARLGVLPDNRGLYPRLTAREHVRYFGRLHGLKGAELERRIGVLAERLGMDDVLDRRAKGFSKGQTLKVALARALVHEPPNLLLDEPTNGLDIASSRAMRELIRGFRDQGRCVVFCSHIMSEVAALCDHLVVIADGRVVAEGAVDELRARTGLQDLEEVFLSLTGQSLDAPTPPAVAPATAAS</sequence>
<evidence type="ECO:0000256" key="3">
    <source>
        <dbReference type="ARBA" id="ARBA00022458"/>
    </source>
</evidence>
<dbReference type="Proteomes" id="UP000217076">
    <property type="component" value="Unassembled WGS sequence"/>
</dbReference>
<dbReference type="InterPro" id="IPR027417">
    <property type="entry name" value="P-loop_NTPase"/>
</dbReference>
<dbReference type="CDD" id="cd03266">
    <property type="entry name" value="ABC_NatA_sodium_exporter"/>
    <property type="match status" value="1"/>
</dbReference>
<evidence type="ECO:0000256" key="1">
    <source>
        <dbReference type="ARBA" id="ARBA00005417"/>
    </source>
</evidence>
<keyword evidence="2" id="KW-0813">Transport</keyword>
<dbReference type="PANTHER" id="PTHR42711:SF5">
    <property type="entry name" value="ABC TRANSPORTER ATP-BINDING PROTEIN NATA"/>
    <property type="match status" value="1"/>
</dbReference>
<evidence type="ECO:0000256" key="2">
    <source>
        <dbReference type="ARBA" id="ARBA00022448"/>
    </source>
</evidence>
<dbReference type="STRING" id="83401.SAMN05421742_104165"/>
<name>A0A1G7ZNJ9_9PROT</name>
<evidence type="ECO:0000313" key="8">
    <source>
        <dbReference type="Proteomes" id="UP000217076"/>
    </source>
</evidence>
<organism evidence="7 8">
    <name type="scientific">Roseospirillum parvum</name>
    <dbReference type="NCBI Taxonomy" id="83401"/>
    <lineage>
        <taxon>Bacteria</taxon>
        <taxon>Pseudomonadati</taxon>
        <taxon>Pseudomonadota</taxon>
        <taxon>Alphaproteobacteria</taxon>
        <taxon>Rhodospirillales</taxon>
        <taxon>Rhodospirillaceae</taxon>
        <taxon>Roseospirillum</taxon>
    </lineage>
</organism>
<evidence type="ECO:0000256" key="4">
    <source>
        <dbReference type="ARBA" id="ARBA00022741"/>
    </source>
</evidence>
<dbReference type="SMART" id="SM00382">
    <property type="entry name" value="AAA"/>
    <property type="match status" value="1"/>
</dbReference>
<comment type="similarity">
    <text evidence="1">Belongs to the ABC transporter superfamily.</text>
</comment>
<protein>
    <submittedName>
        <fullName evidence="7">Sodium transport system ATP-binding protein</fullName>
    </submittedName>
</protein>
<feature type="domain" description="ABC transporter" evidence="6">
    <location>
        <begin position="2"/>
        <end position="237"/>
    </location>
</feature>
<dbReference type="InterPro" id="IPR003593">
    <property type="entry name" value="AAA+_ATPase"/>
</dbReference>
<dbReference type="PANTHER" id="PTHR42711">
    <property type="entry name" value="ABC TRANSPORTER ATP-BINDING PROTEIN"/>
    <property type="match status" value="1"/>
</dbReference>
<keyword evidence="4" id="KW-0547">Nucleotide-binding</keyword>
<dbReference type="AlphaFoldDB" id="A0A1G7ZNJ9"/>
<dbReference type="GO" id="GO:0016887">
    <property type="term" value="F:ATP hydrolysis activity"/>
    <property type="evidence" value="ECO:0007669"/>
    <property type="project" value="InterPro"/>
</dbReference>
<keyword evidence="3" id="KW-0536">Nodulation</keyword>
<proteinExistence type="inferred from homology"/>
<dbReference type="GO" id="GO:0005524">
    <property type="term" value="F:ATP binding"/>
    <property type="evidence" value="ECO:0007669"/>
    <property type="project" value="UniProtKB-KW"/>
</dbReference>
<dbReference type="SUPFAM" id="SSF52540">
    <property type="entry name" value="P-loop containing nucleoside triphosphate hydrolases"/>
    <property type="match status" value="1"/>
</dbReference>
<accession>A0A1G7ZNJ9</accession>
<evidence type="ECO:0000256" key="5">
    <source>
        <dbReference type="ARBA" id="ARBA00022840"/>
    </source>
</evidence>
<keyword evidence="8" id="KW-1185">Reference proteome</keyword>
<dbReference type="PROSITE" id="PS50893">
    <property type="entry name" value="ABC_TRANSPORTER_2"/>
    <property type="match status" value="1"/>
</dbReference>
<dbReference type="OrthoDB" id="9778547at2"/>
<evidence type="ECO:0000259" key="6">
    <source>
        <dbReference type="PROSITE" id="PS50893"/>
    </source>
</evidence>
<keyword evidence="5 7" id="KW-0067">ATP-binding</keyword>
<evidence type="ECO:0000313" key="7">
    <source>
        <dbReference type="EMBL" id="SDH10229.1"/>
    </source>
</evidence>
<dbReference type="InterPro" id="IPR003439">
    <property type="entry name" value="ABC_transporter-like_ATP-bd"/>
</dbReference>
<reference evidence="8" key="1">
    <citation type="submission" date="2016-10" db="EMBL/GenBank/DDBJ databases">
        <authorList>
            <person name="Varghese N."/>
            <person name="Submissions S."/>
        </authorList>
    </citation>
    <scope>NUCLEOTIDE SEQUENCE [LARGE SCALE GENOMIC DNA]</scope>
    <source>
        <strain evidence="8">930I</strain>
    </source>
</reference>
<dbReference type="Pfam" id="PF00005">
    <property type="entry name" value="ABC_tran"/>
    <property type="match status" value="1"/>
</dbReference>
<gene>
    <name evidence="7" type="ORF">SAMN05421742_104165</name>
</gene>
<dbReference type="RefSeq" id="WP_092617917.1">
    <property type="nucleotide sequence ID" value="NZ_FNCV01000004.1"/>
</dbReference>
<dbReference type="EMBL" id="FNCV01000004">
    <property type="protein sequence ID" value="SDH10229.1"/>
    <property type="molecule type" value="Genomic_DNA"/>
</dbReference>